<feature type="transmembrane region" description="Helical" evidence="27">
    <location>
        <begin position="360"/>
        <end position="380"/>
    </location>
</feature>
<dbReference type="Pfam" id="PF16192">
    <property type="entry name" value="PMT_4TMC"/>
    <property type="match status" value="1"/>
</dbReference>
<dbReference type="Pfam" id="PF02815">
    <property type="entry name" value="MIR"/>
    <property type="match status" value="1"/>
</dbReference>
<feature type="domain" description="MIR" evidence="28">
    <location>
        <begin position="556"/>
        <end position="612"/>
    </location>
</feature>
<feature type="domain" description="MIR" evidence="28">
    <location>
        <begin position="620"/>
        <end position="676"/>
    </location>
</feature>
<evidence type="ECO:0000259" key="28">
    <source>
        <dbReference type="PROSITE" id="PS50919"/>
    </source>
</evidence>
<dbReference type="Pfam" id="PF01040">
    <property type="entry name" value="UbiA"/>
    <property type="match status" value="1"/>
</dbReference>
<dbReference type="InterPro" id="IPR003342">
    <property type="entry name" value="ArnT-like_N"/>
</dbReference>
<feature type="domain" description="MIR" evidence="28">
    <location>
        <begin position="681"/>
        <end position="737"/>
    </location>
</feature>
<evidence type="ECO:0000256" key="27">
    <source>
        <dbReference type="HAMAP-Rule" id="MF_03189"/>
    </source>
</evidence>
<dbReference type="SUPFAM" id="SSF82109">
    <property type="entry name" value="MIR domain"/>
    <property type="match status" value="1"/>
</dbReference>
<evidence type="ECO:0000256" key="7">
    <source>
        <dbReference type="ARBA" id="ARBA00007222"/>
    </source>
</evidence>
<comment type="pathway">
    <text evidence="4">Protein modification; protein glycosylation.</text>
</comment>
<feature type="transmembrane region" description="Helical" evidence="27">
    <location>
        <begin position="310"/>
        <end position="329"/>
    </location>
</feature>
<evidence type="ECO:0000256" key="25">
    <source>
        <dbReference type="ARBA" id="ARBA00059310"/>
    </source>
</evidence>
<evidence type="ECO:0000256" key="3">
    <source>
        <dbReference type="ARBA" id="ARBA00004651"/>
    </source>
</evidence>
<feature type="transmembrane region" description="Helical" evidence="27">
    <location>
        <begin position="182"/>
        <end position="215"/>
    </location>
</feature>
<comment type="catalytic activity">
    <reaction evidence="23">
        <text>all-trans-nonaprenyl diphosphate + 4-hydroxybenzoate = 4-hydroxy-3-(all-trans-nonaprenyl)benzoate + diphosphate</text>
        <dbReference type="Rhea" id="RHEA:17709"/>
        <dbReference type="ChEBI" id="CHEBI:17879"/>
        <dbReference type="ChEBI" id="CHEBI:33019"/>
        <dbReference type="ChEBI" id="CHEBI:58391"/>
        <dbReference type="ChEBI" id="CHEBI:84502"/>
        <dbReference type="EC" id="2.5.1.39"/>
    </reaction>
    <physiologicalReaction direction="left-to-right" evidence="23">
        <dbReference type="Rhea" id="RHEA:17710"/>
    </physiologicalReaction>
</comment>
<evidence type="ECO:0000256" key="19">
    <source>
        <dbReference type="ARBA" id="ARBA00023229"/>
    </source>
</evidence>
<feature type="transmembrane region" description="Helical" evidence="27">
    <location>
        <begin position="915"/>
        <end position="936"/>
    </location>
</feature>
<evidence type="ECO:0000256" key="11">
    <source>
        <dbReference type="ARBA" id="ARBA00022688"/>
    </source>
</evidence>
<evidence type="ECO:0000256" key="22">
    <source>
        <dbReference type="ARBA" id="ARBA00049890"/>
    </source>
</evidence>
<dbReference type="GO" id="GO:0005743">
    <property type="term" value="C:mitochondrial inner membrane"/>
    <property type="evidence" value="ECO:0007669"/>
    <property type="project" value="UniProtKB-SubCell"/>
</dbReference>
<keyword evidence="13" id="KW-0677">Repeat</keyword>
<evidence type="ECO:0000256" key="5">
    <source>
        <dbReference type="ARBA" id="ARBA00005542"/>
    </source>
</evidence>
<dbReference type="EC" id="2.5.1.39" evidence="27"/>
<evidence type="ECO:0000256" key="8">
    <source>
        <dbReference type="ARBA" id="ARBA00022475"/>
    </source>
</evidence>
<evidence type="ECO:0000256" key="10">
    <source>
        <dbReference type="ARBA" id="ARBA00022679"/>
    </source>
</evidence>
<dbReference type="UniPathway" id="UPA00232"/>
<dbReference type="Gene3D" id="2.80.10.50">
    <property type="match status" value="1"/>
</dbReference>
<feature type="transmembrane region" description="Helical" evidence="27">
    <location>
        <begin position="392"/>
        <end position="410"/>
    </location>
</feature>
<dbReference type="PANTHER" id="PTHR10050">
    <property type="entry name" value="DOLICHYL-PHOSPHATE-MANNOSE--PROTEIN MANNOSYLTRANSFERASE"/>
    <property type="match status" value="1"/>
</dbReference>
<dbReference type="InterPro" id="IPR000742">
    <property type="entry name" value="EGF"/>
</dbReference>
<dbReference type="InterPro" id="IPR021910">
    <property type="entry name" value="NGX6/PGAP6/MYMK"/>
</dbReference>
<keyword evidence="17 27" id="KW-1133">Transmembrane helix</keyword>
<feature type="transmembrane region" description="Helical" evidence="27">
    <location>
        <begin position="1709"/>
        <end position="1728"/>
    </location>
</feature>
<dbReference type="InterPro" id="IPR039653">
    <property type="entry name" value="Prenyltransferase"/>
</dbReference>
<name>A0A8J6H9D7_TENMO</name>
<organism evidence="29 30">
    <name type="scientific">Tenebrio molitor</name>
    <name type="common">Yellow mealworm beetle</name>
    <dbReference type="NCBI Taxonomy" id="7067"/>
    <lineage>
        <taxon>Eukaryota</taxon>
        <taxon>Metazoa</taxon>
        <taxon>Ecdysozoa</taxon>
        <taxon>Arthropoda</taxon>
        <taxon>Hexapoda</taxon>
        <taxon>Insecta</taxon>
        <taxon>Pterygota</taxon>
        <taxon>Neoptera</taxon>
        <taxon>Endopterygota</taxon>
        <taxon>Coleoptera</taxon>
        <taxon>Polyphaga</taxon>
        <taxon>Cucujiformia</taxon>
        <taxon>Tenebrionidae</taxon>
        <taxon>Tenebrio</taxon>
    </lineage>
</organism>
<comment type="pathway">
    <text evidence="27">Cofactor biosynthesis; ubiquinone biosynthesis.</text>
</comment>
<evidence type="ECO:0000256" key="4">
    <source>
        <dbReference type="ARBA" id="ARBA00004922"/>
    </source>
</evidence>
<comment type="caution">
    <text evidence="27">Lacks conserved residue(s) required for the propagation of feature annotation.</text>
</comment>
<feature type="transmembrane region" description="Helical" evidence="27">
    <location>
        <begin position="1624"/>
        <end position="1642"/>
    </location>
</feature>
<feature type="transmembrane region" description="Helical" evidence="27">
    <location>
        <begin position="808"/>
        <end position="826"/>
    </location>
</feature>
<dbReference type="Gene3D" id="1.20.120.1780">
    <property type="entry name" value="UbiA prenyltransferase"/>
    <property type="match status" value="1"/>
</dbReference>
<evidence type="ECO:0000256" key="14">
    <source>
        <dbReference type="ARBA" id="ARBA00022792"/>
    </source>
</evidence>
<dbReference type="SMART" id="SM00472">
    <property type="entry name" value="MIR"/>
    <property type="match status" value="3"/>
</dbReference>
<accession>A0A8J6H9D7</accession>
<proteinExistence type="inferred from homology"/>
<dbReference type="FunFam" id="1.10.357.140:FF:000003">
    <property type="entry name" value="4-hydroxybenzoate polyprenyltransferase, mitochondrial"/>
    <property type="match status" value="1"/>
</dbReference>
<feature type="transmembrane region" description="Helical" evidence="27">
    <location>
        <begin position="1532"/>
        <end position="1554"/>
    </location>
</feature>
<reference evidence="29" key="1">
    <citation type="journal article" date="2020" name="J Insects Food Feed">
        <title>The yellow mealworm (Tenebrio molitor) genome: a resource for the emerging insects as food and feed industry.</title>
        <authorList>
            <person name="Eriksson T."/>
            <person name="Andere A."/>
            <person name="Kelstrup H."/>
            <person name="Emery V."/>
            <person name="Picard C."/>
        </authorList>
    </citation>
    <scope>NUCLEOTIDE SEQUENCE</scope>
    <source>
        <strain evidence="29">Stoneville</strain>
        <tissue evidence="29">Whole head</tissue>
    </source>
</reference>
<dbReference type="Pfam" id="PF02366">
    <property type="entry name" value="PMT"/>
    <property type="match status" value="1"/>
</dbReference>
<feature type="transmembrane region" description="Helical" evidence="27">
    <location>
        <begin position="1648"/>
        <end position="1669"/>
    </location>
</feature>
<dbReference type="InterPro" id="IPR000537">
    <property type="entry name" value="UbiA_prenyltransferase"/>
</dbReference>
<comment type="catalytic activity">
    <reaction evidence="24">
        <text>an all-trans-polyprenyl diphosphate + 4-hydroxybenzoate = a 4-hydroxy-3-(all-trans-polyprenyl)benzoate + diphosphate</text>
        <dbReference type="Rhea" id="RHEA:44504"/>
        <dbReference type="Rhea" id="RHEA-COMP:9514"/>
        <dbReference type="Rhea" id="RHEA-COMP:9564"/>
        <dbReference type="ChEBI" id="CHEBI:17879"/>
        <dbReference type="ChEBI" id="CHEBI:33019"/>
        <dbReference type="ChEBI" id="CHEBI:58914"/>
        <dbReference type="ChEBI" id="CHEBI:78396"/>
        <dbReference type="EC" id="2.5.1.39"/>
    </reaction>
    <physiologicalReaction direction="left-to-right" evidence="24">
        <dbReference type="Rhea" id="RHEA:44505"/>
    </physiologicalReaction>
</comment>
<feature type="transmembrane region" description="Helical" evidence="27">
    <location>
        <begin position="431"/>
        <end position="451"/>
    </location>
</feature>
<comment type="subcellular location">
    <subcellularLocation>
        <location evidence="3">Cell membrane</location>
        <topology evidence="3">Multi-pass membrane protein</topology>
    </subcellularLocation>
    <subcellularLocation>
        <location evidence="2">Endoplasmic reticulum membrane</location>
        <topology evidence="2">Multi-pass membrane protein</topology>
    </subcellularLocation>
    <subcellularLocation>
        <location evidence="27">Mitochondrion inner membrane</location>
        <topology evidence="27">Multi-pass membrane protein</topology>
        <orientation evidence="27">Matrix side</orientation>
    </subcellularLocation>
</comment>
<dbReference type="PROSITE" id="PS00943">
    <property type="entry name" value="UBIA"/>
    <property type="match status" value="1"/>
</dbReference>
<feature type="transmembrane region" description="Helical" evidence="27">
    <location>
        <begin position="266"/>
        <end position="289"/>
    </location>
</feature>
<comment type="similarity">
    <text evidence="6 27">Belongs to the UbiA prenyltransferase family.</text>
</comment>
<feature type="transmembrane region" description="Helical" evidence="27">
    <location>
        <begin position="1600"/>
        <end position="1617"/>
    </location>
</feature>
<feature type="transmembrane region" description="Helical" evidence="27">
    <location>
        <begin position="873"/>
        <end position="895"/>
    </location>
</feature>
<feature type="transmembrane region" description="Helical" evidence="27">
    <location>
        <begin position="1681"/>
        <end position="1703"/>
    </location>
</feature>
<evidence type="ECO:0000256" key="21">
    <source>
        <dbReference type="ARBA" id="ARBA00045102"/>
    </source>
</evidence>
<dbReference type="GO" id="GO:0008412">
    <property type="term" value="F:4-hydroxybenzoate polyprenyltransferase activity"/>
    <property type="evidence" value="ECO:0007669"/>
    <property type="project" value="UniProtKB-EC"/>
</dbReference>
<dbReference type="Proteomes" id="UP000719412">
    <property type="component" value="Unassembled WGS sequence"/>
</dbReference>
<comment type="function">
    <text evidence="27">Catalyzes the prenylation of para-hydroxybenzoate (PHB) with an all-trans polyprenyl group. Mediates the second step in the final reaction sequence of coenzyme Q (CoQ) biosynthesis, which is the condensation of the polyisoprenoid side chain with PHB, generating the first membrane-bound Q intermediate.</text>
</comment>
<dbReference type="InterPro" id="IPR030470">
    <property type="entry name" value="UbiA_prenylTrfase_CS"/>
</dbReference>
<dbReference type="Pfam" id="PF12036">
    <property type="entry name" value="DUF3522"/>
    <property type="match status" value="1"/>
</dbReference>
<keyword evidence="14 27" id="KW-0999">Mitochondrion inner membrane</keyword>
<sequence>MAEKIAPTPKSSWWLIFGAVCALTVATRFHKIAEPDHVCWDETHFGKMGSWYINRTFFFDVHPPLGKMLIGLSGYLTGYDGTFAFDKPGDKYENTRYVGMRVFCTALGASLVPMSFLAVDEMTQSITAATFASLLILFDVGILTLTQYILLDPILLCFIMGSVLGAVKVSSPRLAEFSTPWWLWLGFTGTMLACCISVKFVGLFVVLLVGLMTIADLWNILGDMSRPVPYLKLMRLDRPIGTWLLYWPCGWGIASAASPGCLPDPYMLALFGTGAIIMRGAGCTINDMWDRDIDCKVARTKDRPLVNGDISMRSAWVFLAGQLSVGLAILLQLNWYSIFLGASSLSLVISYPLMKRFTYWPQFVLGLTFNWGVLLGYSAIKGHVDLPICLPLYLASVCWTIVYDTIYAHQDKLDDVKVGIKSTALKFDKDTKLWLGGFSTVMMGAVVLSGVMNQMAWPYYAAAALVSTHLAAQLATLDIDNPGDCANKFISNAQMATVKHLVARGAFLILWPVLLYVAFFYVHLTVLNRSGNGDGFYSSAFQSQLIGNSLHNASMPRQVAYGAVITLKNHRTGGGYLHSHYHLYPENVGARQQQITTYTHKDDNNKWLVKKYNTEDTGGVTVVRSGDLVRLEHVPTKRNLHSHKEQAPVTKKHYQVTGYGENGTGDANDVWKISIVGAKDGTEVTAVSSKLKFVHYLQSCVLTTSGKQLPKWAYEQQEVSCNPNLRDPNGIWNVEENVFEKLPNVSFEVYAPSFLERFLESHAVMFQGNAGLKPKEGEITSRPWQWPINYRVRSRLYRFRVYLLGNPVIWWGNLVFLLIFVCVFGANAIRQQRGYIKSFSEAHKEKLAACAWLFLGWLLHYVPFWAMGRVLYFHHYFPALLFSSMITGIIVDYLLEEVPQFFNEKFGNTVYHTMVALVLSTMVYSFYLFAPLTYGMSGPNANEPNSTICNYVDKNCMMKWTVLFLLLPIIRCQENLEIVSKTRTSYLQEYGGYVDVVVMHVEIPKEVSFASLKFSADETQASMFGCSPRKVLMYMKHKSLPVINPDGSKFPDSFKNISRSQYYYLELMSDKSVKYLNLTSPDPGCYFITAFLPYNDPKHESIQPPELTPECYAFVETTLYVKRRPSVGQIVEDAAYTVEAFTSHGVLYTFFVPEFVTHATVLIDDIAFAKTATRLVVRVQSRSIPSEKSFIKAEIIEPTFADKSVTIPFVTSEDNWHFVEFIFEGSATITESKSSLRFSLKYFREDTERTVNTTGWRIFNSDRITNVMRYKQYDLVRESSTESFSYSYELRQKFTISSSVAVNLTSNEFAVLQFRLRQHADIGGTLQFVISFKPRVDKATKTIEAEPEGHKIIACIRPEAPELPTWPDLCSYDDDKIAAPLVLSKSTDNSSMMIPYPESGVWYATFKLFCGECVPCSCPDGCQKTFEGCVKDCEATCVDRHTCNNCSLDCKTEVVNSNGCAKCDCEGPCLRNKQVCNSSVVFDISSTACANNCGKHGRCMFMVCDGVVYATCVCSDNYRGWDCSDDSQATPYYMIVIELLLLVLSNLMFLPAVYVAYRRKYYVEAIVYFAIFFFSTFYHACDAGEKIISFCITRLGALQFADFYCALLAIWVTLIAIADLPSYWPTMCHITGAIILSFTTTINKTGIWGFVLPVATGLVIIAINWFLKWRKVRQLFLHKRYLYIYIPLGIVVVCVGLTIFIFLETSDNYKYLHSMWHVLMAVGVIILLPRSNTFQPEATL</sequence>
<dbReference type="GO" id="GO:0005886">
    <property type="term" value="C:plasma membrane"/>
    <property type="evidence" value="ECO:0007669"/>
    <property type="project" value="UniProtKB-SubCell"/>
</dbReference>
<dbReference type="InterPro" id="IPR027005">
    <property type="entry name" value="PMT-like"/>
</dbReference>
<keyword evidence="27" id="KW-0496">Mitochondrion</keyword>
<evidence type="ECO:0000256" key="17">
    <source>
        <dbReference type="ARBA" id="ARBA00022989"/>
    </source>
</evidence>
<keyword evidence="18 27" id="KW-0472">Membrane</keyword>
<comment type="similarity">
    <text evidence="7">Belongs to the glycosyltransferase 39 family.</text>
</comment>
<evidence type="ECO:0000256" key="2">
    <source>
        <dbReference type="ARBA" id="ARBA00004477"/>
    </source>
</evidence>
<evidence type="ECO:0000256" key="1">
    <source>
        <dbReference type="ARBA" id="ARBA00001946"/>
    </source>
</evidence>
<dbReference type="UniPathway" id="UPA00378"/>
<keyword evidence="12 27" id="KW-0812">Transmembrane</keyword>
<evidence type="ECO:0000313" key="30">
    <source>
        <dbReference type="Proteomes" id="UP000719412"/>
    </source>
</evidence>
<dbReference type="HAMAP" id="MF_01635">
    <property type="entry name" value="UbiA"/>
    <property type="match status" value="1"/>
</dbReference>
<dbReference type="Gene3D" id="1.10.357.140">
    <property type="entry name" value="UbiA prenyltransferase"/>
    <property type="match status" value="1"/>
</dbReference>
<evidence type="ECO:0000256" key="26">
    <source>
        <dbReference type="ARBA" id="ARBA00062278"/>
    </source>
</evidence>
<dbReference type="GO" id="GO:0008299">
    <property type="term" value="P:isoprenoid biosynthetic process"/>
    <property type="evidence" value="ECO:0007669"/>
    <property type="project" value="UniProtKB-UniRule"/>
</dbReference>
<keyword evidence="11 27" id="KW-0831">Ubiquinone biosynthesis</keyword>
<keyword evidence="19 27" id="KW-0414">Isoprene biosynthesis</keyword>
<gene>
    <name evidence="27" type="primary">coq2</name>
    <name evidence="29" type="ORF">GEV33_012267</name>
</gene>
<evidence type="ECO:0000256" key="23">
    <source>
        <dbReference type="ARBA" id="ARBA00050454"/>
    </source>
</evidence>
<evidence type="ECO:0000256" key="6">
    <source>
        <dbReference type="ARBA" id="ARBA00005985"/>
    </source>
</evidence>
<dbReference type="PROSITE" id="PS50919">
    <property type="entry name" value="MIR"/>
    <property type="match status" value="3"/>
</dbReference>
<dbReference type="PROSITE" id="PS00022">
    <property type="entry name" value="EGF_1"/>
    <property type="match status" value="1"/>
</dbReference>
<dbReference type="PANTHER" id="PTHR10050:SF46">
    <property type="entry name" value="PROTEIN O-MANNOSYL-TRANSFERASE 2"/>
    <property type="match status" value="1"/>
</dbReference>
<protein>
    <recommendedName>
        <fullName evidence="27">4-hydroxybenzoate polyprenyltransferase, mitochondrial</fullName>
        <shortName evidence="27">4-HB polyprenyltransferase</shortName>
        <ecNumber evidence="27">2.5.1.39</ecNumber>
    </recommendedName>
    <alternativeName>
        <fullName evidence="27">Para-hydroxybenzoate--polyprenyltransferase</fullName>
        <shortName evidence="27">PHB:PPT</shortName>
        <shortName evidence="27">PHB:polyprenyltransferase</shortName>
    </alternativeName>
</protein>
<keyword evidence="30" id="KW-1185">Reference proteome</keyword>
<keyword evidence="10 27" id="KW-0808">Transferase</keyword>
<comment type="similarity">
    <text evidence="5">Belongs to the TMEM8 family.</text>
</comment>
<dbReference type="GO" id="GO:0005789">
    <property type="term" value="C:endoplasmic reticulum membrane"/>
    <property type="evidence" value="ECO:0007669"/>
    <property type="project" value="UniProtKB-SubCell"/>
</dbReference>
<evidence type="ECO:0000256" key="13">
    <source>
        <dbReference type="ARBA" id="ARBA00022737"/>
    </source>
</evidence>
<keyword evidence="15" id="KW-0256">Endoplasmic reticulum</keyword>
<feature type="transmembrane region" description="Helical" evidence="27">
    <location>
        <begin position="847"/>
        <end position="867"/>
    </location>
</feature>
<comment type="function">
    <text evidence="25">Rt/POMT1 and tw/POMT2 function as a protein O-mannosyltransferase in association with each other to generate and maintain normal muscle development.</text>
</comment>
<reference evidence="29" key="2">
    <citation type="submission" date="2021-08" db="EMBL/GenBank/DDBJ databases">
        <authorList>
            <person name="Eriksson T."/>
        </authorList>
    </citation>
    <scope>NUCLEOTIDE SEQUENCE</scope>
    <source>
        <strain evidence="29">Stoneville</strain>
        <tissue evidence="29">Whole head</tissue>
    </source>
</reference>
<dbReference type="InterPro" id="IPR016093">
    <property type="entry name" value="MIR_motif"/>
</dbReference>
<dbReference type="InterPro" id="IPR032421">
    <property type="entry name" value="PMT_4TMC"/>
</dbReference>
<evidence type="ECO:0000313" key="29">
    <source>
        <dbReference type="EMBL" id="KAH0810529.1"/>
    </source>
</evidence>
<dbReference type="GO" id="GO:0004169">
    <property type="term" value="F:dolichyl-phosphate-mannose-protein mannosyltransferase activity"/>
    <property type="evidence" value="ECO:0007669"/>
    <property type="project" value="UniProtKB-EC"/>
</dbReference>
<evidence type="ECO:0000256" key="20">
    <source>
        <dbReference type="ARBA" id="ARBA00045085"/>
    </source>
</evidence>
<dbReference type="CDD" id="cd13959">
    <property type="entry name" value="PT_UbiA_COQ2"/>
    <property type="match status" value="1"/>
</dbReference>
<keyword evidence="16" id="KW-0809">Transit peptide</keyword>
<dbReference type="InterPro" id="IPR036300">
    <property type="entry name" value="MIR_dom_sf"/>
</dbReference>
<comment type="catalytic activity">
    <reaction evidence="22">
        <text>all-trans-decaprenyl diphosphate + 4-hydroxybenzoate = 4-hydroxy-3-(all-trans-decaprenyl)benzoate + diphosphate</text>
        <dbReference type="Rhea" id="RHEA:44564"/>
        <dbReference type="ChEBI" id="CHEBI:17879"/>
        <dbReference type="ChEBI" id="CHEBI:33019"/>
        <dbReference type="ChEBI" id="CHEBI:60721"/>
        <dbReference type="ChEBI" id="CHEBI:84503"/>
        <dbReference type="EC" id="2.5.1.39"/>
    </reaction>
    <physiologicalReaction direction="left-to-right" evidence="22">
        <dbReference type="Rhea" id="RHEA:44565"/>
    </physiologicalReaction>
</comment>
<evidence type="ECO:0000256" key="15">
    <source>
        <dbReference type="ARBA" id="ARBA00022824"/>
    </source>
</evidence>
<dbReference type="EMBL" id="JABDTM020027441">
    <property type="protein sequence ID" value="KAH0810529.1"/>
    <property type="molecule type" value="Genomic_DNA"/>
</dbReference>
<keyword evidence="9" id="KW-0328">Glycosyltransferase</keyword>
<dbReference type="InterPro" id="IPR006370">
    <property type="entry name" value="HB_polyprenyltransferase-like"/>
</dbReference>
<dbReference type="FunFam" id="1.20.120.1780:FF:000001">
    <property type="entry name" value="4-hydroxybenzoate octaprenyltransferase"/>
    <property type="match status" value="1"/>
</dbReference>
<evidence type="ECO:0000256" key="18">
    <source>
        <dbReference type="ARBA" id="ARBA00023136"/>
    </source>
</evidence>
<feature type="transmembrane region" description="Helical" evidence="27">
    <location>
        <begin position="125"/>
        <end position="143"/>
    </location>
</feature>
<keyword evidence="8" id="KW-1003">Cell membrane</keyword>
<dbReference type="InterPro" id="IPR044878">
    <property type="entry name" value="UbiA_sf"/>
</dbReference>
<evidence type="ECO:0000256" key="9">
    <source>
        <dbReference type="ARBA" id="ARBA00022676"/>
    </source>
</evidence>
<feature type="transmembrane region" description="Helical" evidence="27">
    <location>
        <begin position="1561"/>
        <end position="1580"/>
    </location>
</feature>
<comment type="catalytic activity">
    <reaction evidence="20">
        <text>a di-trans,poly-cis-dolichyl beta-D-mannosyl phosphate + L-threonyl-[protein] = 3-O-(alpha-D-mannosyl)-L-threonyl-[protein] + a di-trans,poly-cis-dolichyl phosphate + H(+)</text>
        <dbReference type="Rhea" id="RHEA:53396"/>
        <dbReference type="Rhea" id="RHEA-COMP:11060"/>
        <dbReference type="Rhea" id="RHEA-COMP:13547"/>
        <dbReference type="Rhea" id="RHEA-COMP:19498"/>
        <dbReference type="Rhea" id="RHEA-COMP:19501"/>
        <dbReference type="ChEBI" id="CHEBI:15378"/>
        <dbReference type="ChEBI" id="CHEBI:30013"/>
        <dbReference type="ChEBI" id="CHEBI:57683"/>
        <dbReference type="ChEBI" id="CHEBI:58211"/>
        <dbReference type="ChEBI" id="CHEBI:137323"/>
        <dbReference type="EC" id="2.4.1.109"/>
    </reaction>
</comment>
<evidence type="ECO:0000256" key="16">
    <source>
        <dbReference type="ARBA" id="ARBA00022946"/>
    </source>
</evidence>
<comment type="caution">
    <text evidence="29">The sequence shown here is derived from an EMBL/GenBank/DDBJ whole genome shotgun (WGS) entry which is preliminary data.</text>
</comment>
<comment type="subunit">
    <text evidence="26">Interacts with Rt/POMT1.</text>
</comment>
<comment type="catalytic activity">
    <reaction evidence="21">
        <text>a di-trans,poly-cis-dolichyl beta-D-mannosyl phosphate + L-seryl-[protein] = 3-O-(alpha-D-mannosyl)-L-seryl-[protein] + a di-trans,poly-cis-dolichyl phosphate + H(+)</text>
        <dbReference type="Rhea" id="RHEA:17377"/>
        <dbReference type="Rhea" id="RHEA-COMP:9863"/>
        <dbReference type="Rhea" id="RHEA-COMP:13546"/>
        <dbReference type="Rhea" id="RHEA-COMP:19498"/>
        <dbReference type="Rhea" id="RHEA-COMP:19501"/>
        <dbReference type="ChEBI" id="CHEBI:15378"/>
        <dbReference type="ChEBI" id="CHEBI:29999"/>
        <dbReference type="ChEBI" id="CHEBI:57683"/>
        <dbReference type="ChEBI" id="CHEBI:58211"/>
        <dbReference type="ChEBI" id="CHEBI:137321"/>
        <dbReference type="EC" id="2.4.1.109"/>
    </reaction>
</comment>
<dbReference type="FunFam" id="2.80.10.50:FF:000026">
    <property type="entry name" value="Blast:Protein O-mannosyl-transferase 2"/>
    <property type="match status" value="1"/>
</dbReference>
<evidence type="ECO:0000256" key="24">
    <source>
        <dbReference type="ARBA" id="ARBA00051182"/>
    </source>
</evidence>
<feature type="transmembrane region" description="Helical" evidence="27">
    <location>
        <begin position="501"/>
        <end position="522"/>
    </location>
</feature>
<feature type="transmembrane region" description="Helical" evidence="27">
    <location>
        <begin position="98"/>
        <end position="119"/>
    </location>
</feature>
<dbReference type="GO" id="GO:0006744">
    <property type="term" value="P:ubiquinone biosynthetic process"/>
    <property type="evidence" value="ECO:0007669"/>
    <property type="project" value="UniProtKB-UniRule"/>
</dbReference>
<dbReference type="NCBIfam" id="TIGR01474">
    <property type="entry name" value="ubiA_proteo"/>
    <property type="match status" value="1"/>
</dbReference>
<comment type="cofactor">
    <cofactor evidence="1 27">
        <name>Mg(2+)</name>
        <dbReference type="ChEBI" id="CHEBI:18420"/>
    </cofactor>
</comment>
<dbReference type="CDD" id="cd23282">
    <property type="entry name" value="beta-trefoil_MIR_POMT2"/>
    <property type="match status" value="1"/>
</dbReference>
<feature type="transmembrane region" description="Helical" evidence="27">
    <location>
        <begin position="12"/>
        <end position="29"/>
    </location>
</feature>
<evidence type="ECO:0000256" key="12">
    <source>
        <dbReference type="ARBA" id="ARBA00022692"/>
    </source>
</evidence>